<accession>A0ABW8Z2W0</accession>
<evidence type="ECO:0000313" key="3">
    <source>
        <dbReference type="EMBL" id="MFL9877362.1"/>
    </source>
</evidence>
<dbReference type="GO" id="GO:0016746">
    <property type="term" value="F:acyltransferase activity"/>
    <property type="evidence" value="ECO:0007669"/>
    <property type="project" value="UniProtKB-KW"/>
</dbReference>
<dbReference type="Proteomes" id="UP001629214">
    <property type="component" value="Unassembled WGS sequence"/>
</dbReference>
<dbReference type="Gene3D" id="3.40.630.30">
    <property type="match status" value="1"/>
</dbReference>
<dbReference type="InterPro" id="IPR016181">
    <property type="entry name" value="Acyl_CoA_acyltransferase"/>
</dbReference>
<feature type="domain" description="BioF2-like acetyltransferase" evidence="2">
    <location>
        <begin position="203"/>
        <end position="349"/>
    </location>
</feature>
<dbReference type="SUPFAM" id="SSF55729">
    <property type="entry name" value="Acyl-CoA N-acyltransferases (Nat)"/>
    <property type="match status" value="1"/>
</dbReference>
<dbReference type="InterPro" id="IPR038740">
    <property type="entry name" value="BioF2-like_GNAT_dom"/>
</dbReference>
<dbReference type="Pfam" id="PF13480">
    <property type="entry name" value="Acetyltransf_6"/>
    <property type="match status" value="1"/>
</dbReference>
<evidence type="ECO:0000313" key="4">
    <source>
        <dbReference type="Proteomes" id="UP001629214"/>
    </source>
</evidence>
<protein>
    <submittedName>
        <fullName evidence="3">GNAT family N-acetyltransferase</fullName>
        <ecNumber evidence="3">2.3.1.-</ecNumber>
    </submittedName>
</protein>
<keyword evidence="3" id="KW-0808">Transferase</keyword>
<organism evidence="3 4">
    <name type="scientific">Herbaspirillum rhizosphaerae</name>
    <dbReference type="NCBI Taxonomy" id="346179"/>
    <lineage>
        <taxon>Bacteria</taxon>
        <taxon>Pseudomonadati</taxon>
        <taxon>Pseudomonadota</taxon>
        <taxon>Betaproteobacteria</taxon>
        <taxon>Burkholderiales</taxon>
        <taxon>Oxalobacteraceae</taxon>
        <taxon>Herbaspirillum</taxon>
    </lineage>
</organism>
<proteinExistence type="predicted"/>
<name>A0ABW8Z2W0_9BURK</name>
<reference evidence="3 4" key="1">
    <citation type="journal article" date="2024" name="Chem. Sci.">
        <title>Discovery of megapolipeptins by genome mining of a Burkholderiales bacteria collection.</title>
        <authorList>
            <person name="Paulo B.S."/>
            <person name="Recchia M.J.J."/>
            <person name="Lee S."/>
            <person name="Fergusson C.H."/>
            <person name="Romanowski S.B."/>
            <person name="Hernandez A."/>
            <person name="Krull N."/>
            <person name="Liu D.Y."/>
            <person name="Cavanagh H."/>
            <person name="Bos A."/>
            <person name="Gray C.A."/>
            <person name="Murphy B.T."/>
            <person name="Linington R.G."/>
            <person name="Eustaquio A.S."/>
        </authorList>
    </citation>
    <scope>NUCLEOTIDE SEQUENCE [LARGE SCALE GENOMIC DNA]</scope>
    <source>
        <strain evidence="3 4">RL21-008-BIB-B</strain>
    </source>
</reference>
<gene>
    <name evidence="3" type="ORF">PQR63_03145</name>
</gene>
<dbReference type="EMBL" id="JAQQFR010000002">
    <property type="protein sequence ID" value="MFL9877362.1"/>
    <property type="molecule type" value="Genomic_DNA"/>
</dbReference>
<keyword evidence="3" id="KW-0012">Acyltransferase</keyword>
<feature type="compositionally biased region" description="Low complexity" evidence="1">
    <location>
        <begin position="403"/>
        <end position="424"/>
    </location>
</feature>
<keyword evidence="4" id="KW-1185">Reference proteome</keyword>
<comment type="caution">
    <text evidence="3">The sequence shown here is derived from an EMBL/GenBank/DDBJ whole genome shotgun (WGS) entry which is preliminary data.</text>
</comment>
<evidence type="ECO:0000256" key="1">
    <source>
        <dbReference type="SAM" id="MobiDB-lite"/>
    </source>
</evidence>
<sequence>MTLPPHRLFPLSTMLHEVARHLLSELAPDIAGRFAAGTAVRVHASFEHAEMRWRAAQAVCAAYGFQAYDWLATWQRELGARQGWEVCIVELSDADDHTLMLLPLGRQRKNGIRFAGFLGGEITDYHAPLLHPDFDASAFSALWPVIMRLMGGVDVFRARRMPQHVEGVANPLVALHGMRHTEQAHAATLTSTYTEFQKARSAKMFADTRRQLRRLNELGAVKLLIDAPPEQRAAVTTGMAQQKARRWHETGSRDLFAEPGYLDFYQQLAAQGLFGGEIVVSALYVDDNLVATHWGMRYGQRFYWLMPGYQDGEWARYSVGRILLDAVVQHCITEGLAVFDLTVGDEGYKMQWADHMLPLYAGQQGHSLRGKIVVALSEAYQQLRARARNNERLRNLIRRLRGQRSGSVSNSASNSTSNSTPNNQ</sequence>
<feature type="region of interest" description="Disordered" evidence="1">
    <location>
        <begin position="402"/>
        <end position="424"/>
    </location>
</feature>
<dbReference type="RefSeq" id="WP_408165568.1">
    <property type="nucleotide sequence ID" value="NZ_JAQQFR010000002.1"/>
</dbReference>
<evidence type="ECO:0000259" key="2">
    <source>
        <dbReference type="Pfam" id="PF13480"/>
    </source>
</evidence>
<dbReference type="EC" id="2.3.1.-" evidence="3"/>